<dbReference type="InterPro" id="IPR012338">
    <property type="entry name" value="Beta-lactam/transpept-like"/>
</dbReference>
<evidence type="ECO:0000259" key="1">
    <source>
        <dbReference type="Pfam" id="PF00144"/>
    </source>
</evidence>
<dbReference type="PANTHER" id="PTHR43283">
    <property type="entry name" value="BETA-LACTAMASE-RELATED"/>
    <property type="match status" value="1"/>
</dbReference>
<accession>A0ABV8RKH4</accession>
<evidence type="ECO:0000313" key="3">
    <source>
        <dbReference type="Proteomes" id="UP001595887"/>
    </source>
</evidence>
<name>A0ABV8RKH4_9SPHN</name>
<comment type="caution">
    <text evidence="2">The sequence shown here is derived from an EMBL/GenBank/DDBJ whole genome shotgun (WGS) entry which is preliminary data.</text>
</comment>
<dbReference type="GO" id="GO:0016787">
    <property type="term" value="F:hydrolase activity"/>
    <property type="evidence" value="ECO:0007669"/>
    <property type="project" value="UniProtKB-KW"/>
</dbReference>
<proteinExistence type="predicted"/>
<dbReference type="InterPro" id="IPR001466">
    <property type="entry name" value="Beta-lactam-related"/>
</dbReference>
<dbReference type="RefSeq" id="WP_381425120.1">
    <property type="nucleotide sequence ID" value="NZ_JBHSDH010000032.1"/>
</dbReference>
<sequence>MMHGPASPSVFGFLPDRLERIGAFIQSTYLDSGRMPFGSLLIGRGDEIAYRWTSGTSEDAIFRIASMTKPITSIAFMQLVEQGKAALSDPVAKYLPEFANMGVFVAGGGNIPFYTRPPVQPMRIIDLLRHTSGLTYSFQERTAVDAAYRSSDIESWNKFDSDSFIAGLAKIPLQFDPGSSWNYSVSTDVLGVIVERISGQRLGDYFAEHIFAPLGMTDTSFQVEASKASRLTASFAFHPTDKMIPNDPGGADSAWAKGFKIHSGGGGLSSTVADYHLFCRMLLNGGALDGAQIISPKILELMTANHLPGGGDLTQHSTALFSEAENAGIGFGLGFAVNIDPAATMIPGSQGEFSWGGMYSTTFFVDPQEDICMIFMTQLMPSMTYPIRREIRTMLYAALAA</sequence>
<dbReference type="Gene3D" id="3.40.710.10">
    <property type="entry name" value="DD-peptidase/beta-lactamase superfamily"/>
    <property type="match status" value="1"/>
</dbReference>
<organism evidence="2 3">
    <name type="scientific">Sphingorhabdus arenilitoris</name>
    <dbReference type="NCBI Taxonomy" id="1490041"/>
    <lineage>
        <taxon>Bacteria</taxon>
        <taxon>Pseudomonadati</taxon>
        <taxon>Pseudomonadota</taxon>
        <taxon>Alphaproteobacteria</taxon>
        <taxon>Sphingomonadales</taxon>
        <taxon>Sphingomonadaceae</taxon>
        <taxon>Sphingorhabdus</taxon>
    </lineage>
</organism>
<dbReference type="Proteomes" id="UP001595887">
    <property type="component" value="Unassembled WGS sequence"/>
</dbReference>
<evidence type="ECO:0000313" key="2">
    <source>
        <dbReference type="EMBL" id="MFC4293405.1"/>
    </source>
</evidence>
<keyword evidence="2" id="KW-0378">Hydrolase</keyword>
<dbReference type="EMBL" id="JBHSDH010000032">
    <property type="protein sequence ID" value="MFC4293405.1"/>
    <property type="molecule type" value="Genomic_DNA"/>
</dbReference>
<dbReference type="InterPro" id="IPR050789">
    <property type="entry name" value="Diverse_Enzym_Activities"/>
</dbReference>
<dbReference type="SUPFAM" id="SSF56601">
    <property type="entry name" value="beta-lactamase/transpeptidase-like"/>
    <property type="match status" value="1"/>
</dbReference>
<dbReference type="Pfam" id="PF00144">
    <property type="entry name" value="Beta-lactamase"/>
    <property type="match status" value="1"/>
</dbReference>
<protein>
    <submittedName>
        <fullName evidence="2">Serine hydrolase domain-containing protein</fullName>
        <ecNumber evidence="2">3.-.-.-</ecNumber>
    </submittedName>
</protein>
<dbReference type="EC" id="3.-.-.-" evidence="2"/>
<keyword evidence="3" id="KW-1185">Reference proteome</keyword>
<dbReference type="PANTHER" id="PTHR43283:SF3">
    <property type="entry name" value="BETA-LACTAMASE FAMILY PROTEIN (AFU_ORTHOLOGUE AFUA_5G07500)"/>
    <property type="match status" value="1"/>
</dbReference>
<gene>
    <name evidence="2" type="ORF">ACFOWX_13360</name>
</gene>
<feature type="domain" description="Beta-lactamase-related" evidence="1">
    <location>
        <begin position="31"/>
        <end position="391"/>
    </location>
</feature>
<reference evidence="3" key="1">
    <citation type="journal article" date="2019" name="Int. J. Syst. Evol. Microbiol.">
        <title>The Global Catalogue of Microorganisms (GCM) 10K type strain sequencing project: providing services to taxonomists for standard genome sequencing and annotation.</title>
        <authorList>
            <consortium name="The Broad Institute Genomics Platform"/>
            <consortium name="The Broad Institute Genome Sequencing Center for Infectious Disease"/>
            <person name="Wu L."/>
            <person name="Ma J."/>
        </authorList>
    </citation>
    <scope>NUCLEOTIDE SEQUENCE [LARGE SCALE GENOMIC DNA]</scope>
    <source>
        <strain evidence="3">CECT 8531</strain>
    </source>
</reference>